<evidence type="ECO:0000313" key="6">
    <source>
        <dbReference type="EMBL" id="KAK0510925.1"/>
    </source>
</evidence>
<gene>
    <name evidence="6" type="ORF">JMJ35_006477</name>
</gene>
<comment type="caution">
    <text evidence="6">The sequence shown here is derived from an EMBL/GenBank/DDBJ whole genome shotgun (WGS) entry which is preliminary data.</text>
</comment>
<dbReference type="PANTHER" id="PTHR10328">
    <property type="entry name" value="PROTEIN MAX MYC-ASSOCIATED FACTOR X"/>
    <property type="match status" value="1"/>
</dbReference>
<evidence type="ECO:0000259" key="5">
    <source>
        <dbReference type="PROSITE" id="PS50888"/>
    </source>
</evidence>
<evidence type="ECO:0000256" key="4">
    <source>
        <dbReference type="SAM" id="MobiDB-lite"/>
    </source>
</evidence>
<dbReference type="EMBL" id="JAFEKC020000014">
    <property type="protein sequence ID" value="KAK0510925.1"/>
    <property type="molecule type" value="Genomic_DNA"/>
</dbReference>
<dbReference type="GO" id="GO:0003677">
    <property type="term" value="F:DNA binding"/>
    <property type="evidence" value="ECO:0007669"/>
    <property type="project" value="UniProtKB-KW"/>
</dbReference>
<accession>A0AA39QXB8</accession>
<feature type="region of interest" description="Disordered" evidence="4">
    <location>
        <begin position="259"/>
        <end position="364"/>
    </location>
</feature>
<dbReference type="Gene3D" id="4.10.280.10">
    <property type="entry name" value="Helix-loop-helix DNA-binding domain"/>
    <property type="match status" value="1"/>
</dbReference>
<organism evidence="6 7">
    <name type="scientific">Cladonia borealis</name>
    <dbReference type="NCBI Taxonomy" id="184061"/>
    <lineage>
        <taxon>Eukaryota</taxon>
        <taxon>Fungi</taxon>
        <taxon>Dikarya</taxon>
        <taxon>Ascomycota</taxon>
        <taxon>Pezizomycotina</taxon>
        <taxon>Lecanoromycetes</taxon>
        <taxon>OSLEUM clade</taxon>
        <taxon>Lecanoromycetidae</taxon>
        <taxon>Lecanorales</taxon>
        <taxon>Lecanorineae</taxon>
        <taxon>Cladoniaceae</taxon>
        <taxon>Cladonia</taxon>
    </lineage>
</organism>
<dbReference type="PANTHER" id="PTHR10328:SF15">
    <property type="entry name" value="BHLH TRANSCRIPTION FACTOR"/>
    <property type="match status" value="1"/>
</dbReference>
<feature type="region of interest" description="Disordered" evidence="4">
    <location>
        <begin position="205"/>
        <end position="236"/>
    </location>
</feature>
<dbReference type="Proteomes" id="UP001166286">
    <property type="component" value="Unassembled WGS sequence"/>
</dbReference>
<dbReference type="GO" id="GO:0046983">
    <property type="term" value="F:protein dimerization activity"/>
    <property type="evidence" value="ECO:0007669"/>
    <property type="project" value="InterPro"/>
</dbReference>
<dbReference type="AlphaFoldDB" id="A0AA39QXB8"/>
<dbReference type="SUPFAM" id="SSF47459">
    <property type="entry name" value="HLH, helix-loop-helix DNA-binding domain"/>
    <property type="match status" value="1"/>
</dbReference>
<keyword evidence="7" id="KW-1185">Reference proteome</keyword>
<dbReference type="SMART" id="SM00353">
    <property type="entry name" value="HLH"/>
    <property type="match status" value="1"/>
</dbReference>
<name>A0AA39QXB8_9LECA</name>
<evidence type="ECO:0000313" key="7">
    <source>
        <dbReference type="Proteomes" id="UP001166286"/>
    </source>
</evidence>
<feature type="compositionally biased region" description="Polar residues" evidence="4">
    <location>
        <begin position="209"/>
        <end position="218"/>
    </location>
</feature>
<proteinExistence type="predicted"/>
<keyword evidence="1" id="KW-0238">DNA-binding</keyword>
<dbReference type="InterPro" id="IPR036638">
    <property type="entry name" value="HLH_DNA-bd_sf"/>
</dbReference>
<keyword evidence="3" id="KW-0175">Coiled coil</keyword>
<dbReference type="GO" id="GO:0045944">
    <property type="term" value="P:positive regulation of transcription by RNA polymerase II"/>
    <property type="evidence" value="ECO:0007669"/>
    <property type="project" value="TreeGrafter"/>
</dbReference>
<protein>
    <recommendedName>
        <fullName evidence="5">BHLH domain-containing protein</fullName>
    </recommendedName>
</protein>
<evidence type="ECO:0000256" key="1">
    <source>
        <dbReference type="ARBA" id="ARBA00023125"/>
    </source>
</evidence>
<keyword evidence="2" id="KW-0539">Nucleus</keyword>
<dbReference type="PROSITE" id="PS50888">
    <property type="entry name" value="BHLH"/>
    <property type="match status" value="1"/>
</dbReference>
<feature type="compositionally biased region" description="Polar residues" evidence="4">
    <location>
        <begin position="18"/>
        <end position="66"/>
    </location>
</feature>
<evidence type="ECO:0000256" key="2">
    <source>
        <dbReference type="ARBA" id="ARBA00023242"/>
    </source>
</evidence>
<dbReference type="Pfam" id="PF00010">
    <property type="entry name" value="HLH"/>
    <property type="match status" value="1"/>
</dbReference>
<feature type="region of interest" description="Disordered" evidence="4">
    <location>
        <begin position="1"/>
        <end position="159"/>
    </location>
</feature>
<feature type="coiled-coil region" evidence="3">
    <location>
        <begin position="396"/>
        <end position="461"/>
    </location>
</feature>
<sequence>MSAQSTRIWENDTLPPAANNSKPAQLPSIATLTNEIPHGGNNSPTSAGYPTNRSSDQWNTPPQSTRSSAYSSGPNGYYYSSSISSPHRASNSSQIGTTSHPVEYHTAQGPGSQASPGFVPPQHSLGLPTINQQYQDQSHYRGSHEFPPQESRRSSLGSQVNTGFNNLHINNGVGSPYNNHSGNPSQSSIAVSLQRDRDMQRGIPPVNGIRNSGTSSLHQHPMSPLSPYPGESKSAFSSRTAPVIAANPMKEVYHAEKPTAGQPYAFPDPEMSDINRSSGSIEPNGSKLSRRNSDHTSITSSIITNDSKLPPGQHRLDEDPMPGTHHHSLQHKQVSNLASEADSPEANSPYSRTPALRNSHKIAERKRRTEMKQLFDQLRAQIPASHGSKSSKWEILSKASDHIRNLETLVRNLESNVKVGRDAQLQLQQTAHELEAVRRENENLRNENHHLFQEVQHYRDQARPNTATAMHPQPSVYAPPPAPSLVDPSRSLPPLTNGIPAANSMQGIQYSDERR</sequence>
<evidence type="ECO:0000256" key="3">
    <source>
        <dbReference type="SAM" id="Coils"/>
    </source>
</evidence>
<reference evidence="6" key="1">
    <citation type="submission" date="2023-03" db="EMBL/GenBank/DDBJ databases">
        <title>Complete genome of Cladonia borealis.</title>
        <authorList>
            <person name="Park H."/>
        </authorList>
    </citation>
    <scope>NUCLEOTIDE SEQUENCE</scope>
    <source>
        <strain evidence="6">ANT050790</strain>
    </source>
</reference>
<dbReference type="InterPro" id="IPR011598">
    <property type="entry name" value="bHLH_dom"/>
</dbReference>
<feature type="region of interest" description="Disordered" evidence="4">
    <location>
        <begin position="462"/>
        <end position="515"/>
    </location>
</feature>
<dbReference type="GO" id="GO:0003700">
    <property type="term" value="F:DNA-binding transcription factor activity"/>
    <property type="evidence" value="ECO:0007669"/>
    <property type="project" value="TreeGrafter"/>
</dbReference>
<feature type="compositionally biased region" description="Polar residues" evidence="4">
    <location>
        <begin position="274"/>
        <end position="287"/>
    </location>
</feature>
<feature type="domain" description="BHLH" evidence="5">
    <location>
        <begin position="355"/>
        <end position="406"/>
    </location>
</feature>
<feature type="compositionally biased region" description="Low complexity" evidence="4">
    <location>
        <begin position="67"/>
        <end position="93"/>
    </location>
</feature>
<dbReference type="GO" id="GO:0090575">
    <property type="term" value="C:RNA polymerase II transcription regulator complex"/>
    <property type="evidence" value="ECO:0007669"/>
    <property type="project" value="TreeGrafter"/>
</dbReference>